<gene>
    <name evidence="1" type="ORF">ASPGLDRAFT_716966</name>
</gene>
<protein>
    <submittedName>
        <fullName evidence="1">Uncharacterized protein</fullName>
    </submittedName>
</protein>
<proteinExistence type="predicted"/>
<sequence>MLCSSLVSMLRDSWDNTRIDLISSDVGRLTDKPTIPSGACDKTNLVSCSARGDQGAVSCHSSPFLVSLTHPPVSVSTPRCLNNSIQHLRIDDRNRRTIPARYDHVVLVRNLFGIDHGAINHPNLAPFGLGLSAIIRNPNSKHWIAVGVVGWSIRNSQIGCINHMHCDAR</sequence>
<reference evidence="2" key="1">
    <citation type="journal article" date="2017" name="Genome Biol.">
        <title>Comparative genomics reveals high biological diversity and specific adaptations in the industrially and medically important fungal genus Aspergillus.</title>
        <authorList>
            <person name="de Vries R.P."/>
            <person name="Riley R."/>
            <person name="Wiebenga A."/>
            <person name="Aguilar-Osorio G."/>
            <person name="Amillis S."/>
            <person name="Uchima C.A."/>
            <person name="Anderluh G."/>
            <person name="Asadollahi M."/>
            <person name="Askin M."/>
            <person name="Barry K."/>
            <person name="Battaglia E."/>
            <person name="Bayram O."/>
            <person name="Benocci T."/>
            <person name="Braus-Stromeyer S.A."/>
            <person name="Caldana C."/>
            <person name="Canovas D."/>
            <person name="Cerqueira G.C."/>
            <person name="Chen F."/>
            <person name="Chen W."/>
            <person name="Choi C."/>
            <person name="Clum A."/>
            <person name="Dos Santos R.A."/>
            <person name="Damasio A.R."/>
            <person name="Diallinas G."/>
            <person name="Emri T."/>
            <person name="Fekete E."/>
            <person name="Flipphi M."/>
            <person name="Freyberg S."/>
            <person name="Gallo A."/>
            <person name="Gournas C."/>
            <person name="Habgood R."/>
            <person name="Hainaut M."/>
            <person name="Harispe M.L."/>
            <person name="Henrissat B."/>
            <person name="Hilden K.S."/>
            <person name="Hope R."/>
            <person name="Hossain A."/>
            <person name="Karabika E."/>
            <person name="Karaffa L."/>
            <person name="Karanyi Z."/>
            <person name="Krasevec N."/>
            <person name="Kuo A."/>
            <person name="Kusch H."/>
            <person name="LaButti K."/>
            <person name="Lagendijk E.L."/>
            <person name="Lapidus A."/>
            <person name="Levasseur A."/>
            <person name="Lindquist E."/>
            <person name="Lipzen A."/>
            <person name="Logrieco A.F."/>
            <person name="MacCabe A."/>
            <person name="Maekelae M.R."/>
            <person name="Malavazi I."/>
            <person name="Melin P."/>
            <person name="Meyer V."/>
            <person name="Mielnichuk N."/>
            <person name="Miskei M."/>
            <person name="Molnar A.P."/>
            <person name="Mule G."/>
            <person name="Ngan C.Y."/>
            <person name="Orejas M."/>
            <person name="Orosz E."/>
            <person name="Ouedraogo J.P."/>
            <person name="Overkamp K.M."/>
            <person name="Park H.-S."/>
            <person name="Perrone G."/>
            <person name="Piumi F."/>
            <person name="Punt P.J."/>
            <person name="Ram A.F."/>
            <person name="Ramon A."/>
            <person name="Rauscher S."/>
            <person name="Record E."/>
            <person name="Riano-Pachon D.M."/>
            <person name="Robert V."/>
            <person name="Roehrig J."/>
            <person name="Ruller R."/>
            <person name="Salamov A."/>
            <person name="Salih N.S."/>
            <person name="Samson R.A."/>
            <person name="Sandor E."/>
            <person name="Sanguinetti M."/>
            <person name="Schuetze T."/>
            <person name="Sepcic K."/>
            <person name="Shelest E."/>
            <person name="Sherlock G."/>
            <person name="Sophianopoulou V."/>
            <person name="Squina F.M."/>
            <person name="Sun H."/>
            <person name="Susca A."/>
            <person name="Todd R.B."/>
            <person name="Tsang A."/>
            <person name="Unkles S.E."/>
            <person name="van de Wiele N."/>
            <person name="van Rossen-Uffink D."/>
            <person name="Oliveira J.V."/>
            <person name="Vesth T.C."/>
            <person name="Visser J."/>
            <person name="Yu J.-H."/>
            <person name="Zhou M."/>
            <person name="Andersen M.R."/>
            <person name="Archer D.B."/>
            <person name="Baker S.E."/>
            <person name="Benoit I."/>
            <person name="Brakhage A.A."/>
            <person name="Braus G.H."/>
            <person name="Fischer R."/>
            <person name="Frisvad J.C."/>
            <person name="Goldman G.H."/>
            <person name="Houbraken J."/>
            <person name="Oakley B."/>
            <person name="Pocsi I."/>
            <person name="Scazzocchio C."/>
            <person name="Seiboth B."/>
            <person name="vanKuyk P.A."/>
            <person name="Wortman J."/>
            <person name="Dyer P.S."/>
            <person name="Grigoriev I.V."/>
        </authorList>
    </citation>
    <scope>NUCLEOTIDE SEQUENCE [LARGE SCALE GENOMIC DNA]</scope>
    <source>
        <strain evidence="2">CBS 516.65</strain>
    </source>
</reference>
<accession>A0A1L9VX87</accession>
<keyword evidence="2" id="KW-1185">Reference proteome</keyword>
<dbReference type="GeneID" id="34465826"/>
<dbReference type="RefSeq" id="XP_022405206.1">
    <property type="nucleotide sequence ID" value="XM_022549566.1"/>
</dbReference>
<dbReference type="VEuPathDB" id="FungiDB:ASPGLDRAFT_716966"/>
<dbReference type="AlphaFoldDB" id="A0A1L9VX87"/>
<dbReference type="EMBL" id="KV878889">
    <property type="protein sequence ID" value="OJJ88530.1"/>
    <property type="molecule type" value="Genomic_DNA"/>
</dbReference>
<dbReference type="Proteomes" id="UP000184300">
    <property type="component" value="Unassembled WGS sequence"/>
</dbReference>
<evidence type="ECO:0000313" key="1">
    <source>
        <dbReference type="EMBL" id="OJJ88530.1"/>
    </source>
</evidence>
<name>A0A1L9VX87_ASPGL</name>
<evidence type="ECO:0000313" key="2">
    <source>
        <dbReference type="Proteomes" id="UP000184300"/>
    </source>
</evidence>
<organism evidence="1 2">
    <name type="scientific">Aspergillus glaucus CBS 516.65</name>
    <dbReference type="NCBI Taxonomy" id="1160497"/>
    <lineage>
        <taxon>Eukaryota</taxon>
        <taxon>Fungi</taxon>
        <taxon>Dikarya</taxon>
        <taxon>Ascomycota</taxon>
        <taxon>Pezizomycotina</taxon>
        <taxon>Eurotiomycetes</taxon>
        <taxon>Eurotiomycetidae</taxon>
        <taxon>Eurotiales</taxon>
        <taxon>Aspergillaceae</taxon>
        <taxon>Aspergillus</taxon>
        <taxon>Aspergillus subgen. Aspergillus</taxon>
    </lineage>
</organism>